<dbReference type="EMBL" id="BRPB01000131">
    <property type="protein sequence ID" value="GLA55330.1"/>
    <property type="molecule type" value="Genomic_DNA"/>
</dbReference>
<reference evidence="2" key="1">
    <citation type="submission" date="2022-07" db="EMBL/GenBank/DDBJ databases">
        <title>Taxonomy of Aspergillus series Nigri: significant species reduction supported by multi-species coalescent approaches.</title>
        <authorList>
            <person name="Bian C."/>
            <person name="Kusuya Y."/>
            <person name="Sklenar F."/>
            <person name="D'hooge E."/>
            <person name="Yaguchi T."/>
            <person name="Takahashi H."/>
            <person name="Hubka V."/>
        </authorList>
    </citation>
    <scope>NUCLEOTIDE SEQUENCE</scope>
    <source>
        <strain evidence="2">IFM 63604</strain>
    </source>
</reference>
<protein>
    <submittedName>
        <fullName evidence="2 4">Uncharacterized protein</fullName>
    </submittedName>
</protein>
<name>A0A9W6EFQ0_ASPNG</name>
<gene>
    <name evidence="4" type="ORF">An04g02750</name>
    <name evidence="2" type="ORF">AnigIFM63604_001977</name>
</gene>
<feature type="compositionally biased region" description="Acidic residues" evidence="1">
    <location>
        <begin position="23"/>
        <end position="32"/>
    </location>
</feature>
<evidence type="ECO:0000256" key="1">
    <source>
        <dbReference type="SAM" id="MobiDB-lite"/>
    </source>
</evidence>
<dbReference type="VEuPathDB" id="FungiDB:An04g02750"/>
<accession>A0A9W6EFQ0</accession>
<dbReference type="GeneID" id="84590835"/>
<feature type="region of interest" description="Disordered" evidence="1">
    <location>
        <begin position="15"/>
        <end position="35"/>
    </location>
</feature>
<dbReference type="RefSeq" id="XP_059606045.1">
    <property type="nucleotide sequence ID" value="XM_059747385.1"/>
</dbReference>
<evidence type="ECO:0000313" key="3">
    <source>
        <dbReference type="Proteomes" id="UP001144191"/>
    </source>
</evidence>
<dbReference type="Proteomes" id="UP001144191">
    <property type="component" value="Unassembled WGS sequence"/>
</dbReference>
<reference evidence="4" key="3">
    <citation type="submission" date="2025-04" db="UniProtKB">
        <authorList>
            <consortium name="RefSeq"/>
        </authorList>
    </citation>
    <scope>IDENTIFICATION</scope>
</reference>
<sequence length="208" mass="24076">MPKKAVPEHHTLFNDSSSIYESSGDEQSDGLYDDSPRVVDEDFHQCYICGFAFYSQIYSDDRYVNDISGVAIPLENYGPFHVPWKKADGLISGPRDDAERKKTIEPIIPIRGKNKSQILQDYDDDEDEYRVSTEWVGYPVHARCWELLTHHQLGIIAEKNLKNVMQAMIRRHDQKMWKRVFGLPDEWSDGKWILLSCITHTYHVSAGL</sequence>
<reference evidence="4" key="2">
    <citation type="submission" date="2025-02" db="EMBL/GenBank/DDBJ databases">
        <authorList>
            <consortium name="NCBI Genome Project"/>
        </authorList>
    </citation>
    <scope>NUCLEOTIDE SEQUENCE</scope>
</reference>
<proteinExistence type="predicted"/>
<evidence type="ECO:0000313" key="2">
    <source>
        <dbReference type="EMBL" id="GLA55330.1"/>
    </source>
</evidence>
<dbReference type="AlphaFoldDB" id="A0A9W6EFQ0"/>
<evidence type="ECO:0000313" key="4">
    <source>
        <dbReference type="RefSeq" id="XP_059606045.1"/>
    </source>
</evidence>
<dbReference type="KEGG" id="ang:An04g02750"/>
<organism evidence="2 3">
    <name type="scientific">Aspergillus niger</name>
    <dbReference type="NCBI Taxonomy" id="5061"/>
    <lineage>
        <taxon>Eukaryota</taxon>
        <taxon>Fungi</taxon>
        <taxon>Dikarya</taxon>
        <taxon>Ascomycota</taxon>
        <taxon>Pezizomycotina</taxon>
        <taxon>Eurotiomycetes</taxon>
        <taxon>Eurotiomycetidae</taxon>
        <taxon>Eurotiales</taxon>
        <taxon>Aspergillaceae</taxon>
        <taxon>Aspergillus</taxon>
        <taxon>Aspergillus subgen. Circumdati</taxon>
    </lineage>
</organism>